<evidence type="ECO:0000313" key="1">
    <source>
        <dbReference type="EMBL" id="KAK8950624.1"/>
    </source>
</evidence>
<organism evidence="1 2">
    <name type="scientific">Platanthera guangdongensis</name>
    <dbReference type="NCBI Taxonomy" id="2320717"/>
    <lineage>
        <taxon>Eukaryota</taxon>
        <taxon>Viridiplantae</taxon>
        <taxon>Streptophyta</taxon>
        <taxon>Embryophyta</taxon>
        <taxon>Tracheophyta</taxon>
        <taxon>Spermatophyta</taxon>
        <taxon>Magnoliopsida</taxon>
        <taxon>Liliopsida</taxon>
        <taxon>Asparagales</taxon>
        <taxon>Orchidaceae</taxon>
        <taxon>Orchidoideae</taxon>
        <taxon>Orchideae</taxon>
        <taxon>Orchidinae</taxon>
        <taxon>Platanthera</taxon>
    </lineage>
</organism>
<comment type="caution">
    <text evidence="1">The sequence shown here is derived from an EMBL/GenBank/DDBJ whole genome shotgun (WGS) entry which is preliminary data.</text>
</comment>
<name>A0ABR2LUL9_9ASPA</name>
<proteinExistence type="predicted"/>
<dbReference type="Proteomes" id="UP001412067">
    <property type="component" value="Unassembled WGS sequence"/>
</dbReference>
<accession>A0ABR2LUL9</accession>
<keyword evidence="2" id="KW-1185">Reference proteome</keyword>
<dbReference type="EMBL" id="JBBWWR010000015">
    <property type="protein sequence ID" value="KAK8950624.1"/>
    <property type="molecule type" value="Genomic_DNA"/>
</dbReference>
<protein>
    <submittedName>
        <fullName evidence="1">Uncharacterized protein</fullName>
    </submittedName>
</protein>
<reference evidence="1 2" key="1">
    <citation type="journal article" date="2022" name="Nat. Plants">
        <title>Genomes of leafy and leafless Platanthera orchids illuminate the evolution of mycoheterotrophy.</title>
        <authorList>
            <person name="Li M.H."/>
            <person name="Liu K.W."/>
            <person name="Li Z."/>
            <person name="Lu H.C."/>
            <person name="Ye Q.L."/>
            <person name="Zhang D."/>
            <person name="Wang J.Y."/>
            <person name="Li Y.F."/>
            <person name="Zhong Z.M."/>
            <person name="Liu X."/>
            <person name="Yu X."/>
            <person name="Liu D.K."/>
            <person name="Tu X.D."/>
            <person name="Liu B."/>
            <person name="Hao Y."/>
            <person name="Liao X.Y."/>
            <person name="Jiang Y.T."/>
            <person name="Sun W.H."/>
            <person name="Chen J."/>
            <person name="Chen Y.Q."/>
            <person name="Ai Y."/>
            <person name="Zhai J.W."/>
            <person name="Wu S.S."/>
            <person name="Zhou Z."/>
            <person name="Hsiao Y.Y."/>
            <person name="Wu W.L."/>
            <person name="Chen Y.Y."/>
            <person name="Lin Y.F."/>
            <person name="Hsu J.L."/>
            <person name="Li C.Y."/>
            <person name="Wang Z.W."/>
            <person name="Zhao X."/>
            <person name="Zhong W.Y."/>
            <person name="Ma X.K."/>
            <person name="Ma L."/>
            <person name="Huang J."/>
            <person name="Chen G.Z."/>
            <person name="Huang M.Z."/>
            <person name="Huang L."/>
            <person name="Peng D.H."/>
            <person name="Luo Y.B."/>
            <person name="Zou S.Q."/>
            <person name="Chen S.P."/>
            <person name="Lan S."/>
            <person name="Tsai W.C."/>
            <person name="Van de Peer Y."/>
            <person name="Liu Z.J."/>
        </authorList>
    </citation>
    <scope>NUCLEOTIDE SEQUENCE [LARGE SCALE GENOMIC DNA]</scope>
    <source>
        <strain evidence="1">Lor288</strain>
    </source>
</reference>
<evidence type="ECO:0000313" key="2">
    <source>
        <dbReference type="Proteomes" id="UP001412067"/>
    </source>
</evidence>
<sequence length="91" mass="10265">MESAFQDVLELKLYSNDSKFARLIFLQPKTRANHTLVPTIPILMDFMLVIRAQEPPIEPSKTIQNSTLVPTISTLMDFMVGYQSSGASYRA</sequence>
<gene>
    <name evidence="1" type="ORF">KSP40_PGU003080</name>
</gene>